<dbReference type="OrthoDB" id="631303at2"/>
<evidence type="ECO:0008006" key="3">
    <source>
        <dbReference type="Google" id="ProtNLM"/>
    </source>
</evidence>
<gene>
    <name evidence="1" type="ORF">SAMN05421594_0736</name>
</gene>
<reference evidence="2" key="1">
    <citation type="submission" date="2016-10" db="EMBL/GenBank/DDBJ databases">
        <authorList>
            <person name="Varghese N."/>
            <person name="Submissions S."/>
        </authorList>
    </citation>
    <scope>NUCLEOTIDE SEQUENCE [LARGE SCALE GENOMIC DNA]</scope>
    <source>
        <strain evidence="2">DSM 25575</strain>
    </source>
</reference>
<dbReference type="RefSeq" id="WP_090023053.1">
    <property type="nucleotide sequence ID" value="NZ_FOVD01000001.1"/>
</dbReference>
<dbReference type="EMBL" id="FOVD01000001">
    <property type="protein sequence ID" value="SFN06220.1"/>
    <property type="molecule type" value="Genomic_DNA"/>
</dbReference>
<name>A0A1I4VYJ5_CHROL</name>
<organism evidence="1 2">
    <name type="scientific">Chryseobacterium oleae</name>
    <dbReference type="NCBI Taxonomy" id="491207"/>
    <lineage>
        <taxon>Bacteria</taxon>
        <taxon>Pseudomonadati</taxon>
        <taxon>Bacteroidota</taxon>
        <taxon>Flavobacteriia</taxon>
        <taxon>Flavobacteriales</taxon>
        <taxon>Weeksellaceae</taxon>
        <taxon>Chryseobacterium group</taxon>
        <taxon>Chryseobacterium</taxon>
    </lineage>
</organism>
<evidence type="ECO:0000313" key="1">
    <source>
        <dbReference type="EMBL" id="SFN06220.1"/>
    </source>
</evidence>
<dbReference type="AlphaFoldDB" id="A0A1I4VYJ5"/>
<proteinExistence type="predicted"/>
<evidence type="ECO:0000313" key="2">
    <source>
        <dbReference type="Proteomes" id="UP000198769"/>
    </source>
</evidence>
<accession>A0A1I4VYJ5</accession>
<dbReference type="Proteomes" id="UP000198769">
    <property type="component" value="Unassembled WGS sequence"/>
</dbReference>
<keyword evidence="2" id="KW-1185">Reference proteome</keyword>
<sequence length="504" mass="59529">MTKKPLSNNKTARKLTRNEKQRITIANLALIPSVIKDYIDALIKAYNPTFTYRLKAEFFYYIITTIIKRQNTYENKALENIPVALNATILRGIKSDYNEYIDWLIEQEVIFKAENYVHGLSSNKYCFADFVLPSLKLDSTSEIVEMKALESSKVIVARSIQESDVYEENKHLLKWFNDGLEVDFEKAVTYIEDLSYHEGEVVDLTHKKVHWNHQISTLHHKAFYATRNEESDFRLHTVLTNLKKIFKPFVTYEGQELVGYDLKNSQPFFLIFLIDSILNSNSRIDNILSKIYSKKVYNTFMLQKLREVLSTEDFQKEYEVFKTWVLNGEIYENMESIMNPKKRLGSYFANKYIARKKVTEKKKMDNVRALMKGVIFTLFFSGVNTRNSDYKTFKKVFPNLVTVIELFKKNANANFSKLLQNIESECIIDFVSKKIAKEYPEMPLFSIHDSLSTIESYAHVLEDLMHKYVFEYTGLMPKIEEERWKKFDYQIDYKKKVELHPEWY</sequence>
<protein>
    <recommendedName>
        <fullName evidence="3">DNA-directed RNA polymerase</fullName>
    </recommendedName>
</protein>